<dbReference type="RefSeq" id="WP_157415517.1">
    <property type="nucleotide sequence ID" value="NZ_BAAAMK010000010.1"/>
</dbReference>
<reference evidence="2 3" key="1">
    <citation type="journal article" date="2019" name="Int. J. Syst. Evol. Microbiol.">
        <title>The Global Catalogue of Microorganisms (GCM) 10K type strain sequencing project: providing services to taxonomists for standard genome sequencing and annotation.</title>
        <authorList>
            <consortium name="The Broad Institute Genomics Platform"/>
            <consortium name="The Broad Institute Genome Sequencing Center for Infectious Disease"/>
            <person name="Wu L."/>
            <person name="Ma J."/>
        </authorList>
    </citation>
    <scope>NUCLEOTIDE SEQUENCE [LARGE SCALE GENOMIC DNA]</scope>
    <source>
        <strain evidence="2 3">JCM 13584</strain>
    </source>
</reference>
<feature type="transmembrane region" description="Helical" evidence="1">
    <location>
        <begin position="28"/>
        <end position="48"/>
    </location>
</feature>
<comment type="caution">
    <text evidence="2">The sequence shown here is derived from an EMBL/GenBank/DDBJ whole genome shotgun (WGS) entry which is preliminary data.</text>
</comment>
<evidence type="ECO:0000256" key="1">
    <source>
        <dbReference type="SAM" id="Phobius"/>
    </source>
</evidence>
<proteinExistence type="predicted"/>
<protein>
    <recommendedName>
        <fullName evidence="4">PH domain-containing protein</fullName>
    </recommendedName>
</protein>
<evidence type="ECO:0000313" key="3">
    <source>
        <dbReference type="Proteomes" id="UP001499954"/>
    </source>
</evidence>
<evidence type="ECO:0000313" key="2">
    <source>
        <dbReference type="EMBL" id="GAA1964563.1"/>
    </source>
</evidence>
<keyword evidence="1" id="KW-0812">Transmembrane</keyword>
<sequence length="181" mass="20670">MKASDADRDGTLEGAIHRWEMPFWWRPFMIGILVLLLVFGALVAPRVVSEGWQAMVFMTVWFAALAWNLYWWLFRIPYRLEVRGETLYWRAPFARGDLPVPSIIDVGPFLGLSYQITVIRAVGHRSVPLFACGDLSWLFARLSAINSAVPARVPGFAGAYDRLSGRMMTPRQRRLSRGARR</sequence>
<organism evidence="2 3">
    <name type="scientific">Agromyces allii</name>
    <dbReference type="NCBI Taxonomy" id="393607"/>
    <lineage>
        <taxon>Bacteria</taxon>
        <taxon>Bacillati</taxon>
        <taxon>Actinomycetota</taxon>
        <taxon>Actinomycetes</taxon>
        <taxon>Micrococcales</taxon>
        <taxon>Microbacteriaceae</taxon>
        <taxon>Agromyces</taxon>
    </lineage>
</organism>
<dbReference type="EMBL" id="BAAAMK010000010">
    <property type="protein sequence ID" value="GAA1964563.1"/>
    <property type="molecule type" value="Genomic_DNA"/>
</dbReference>
<name>A0ABN2R6U5_9MICO</name>
<keyword evidence="3" id="KW-1185">Reference proteome</keyword>
<feature type="transmembrane region" description="Helical" evidence="1">
    <location>
        <begin position="54"/>
        <end position="73"/>
    </location>
</feature>
<keyword evidence="1" id="KW-1133">Transmembrane helix</keyword>
<evidence type="ECO:0008006" key="4">
    <source>
        <dbReference type="Google" id="ProtNLM"/>
    </source>
</evidence>
<keyword evidence="1" id="KW-0472">Membrane</keyword>
<dbReference type="Proteomes" id="UP001499954">
    <property type="component" value="Unassembled WGS sequence"/>
</dbReference>
<accession>A0ABN2R6U5</accession>
<gene>
    <name evidence="2" type="ORF">GCM10009717_34230</name>
</gene>